<dbReference type="GeneID" id="106020972"/>
<dbReference type="KEGG" id="maua:106020972"/>
<keyword evidence="2" id="KW-0812">Transmembrane</keyword>
<dbReference type="Proteomes" id="UP000886700">
    <property type="component" value="Unplaced"/>
</dbReference>
<accession>A0A1U8BW77</accession>
<evidence type="ECO:0000313" key="5">
    <source>
        <dbReference type="RefSeq" id="XP_012967538.1"/>
    </source>
</evidence>
<feature type="transmembrane region" description="Helical" evidence="2">
    <location>
        <begin position="281"/>
        <end position="303"/>
    </location>
</feature>
<feature type="chain" id="PRO_5010815632" evidence="3">
    <location>
        <begin position="19"/>
        <end position="381"/>
    </location>
</feature>
<dbReference type="InterPro" id="IPR008981">
    <property type="entry name" value="FMuLV_rcpt-bd"/>
</dbReference>
<sequence>MALLVPALLLVLVTPAWDACNPHKPLNITWQLLGPRGNLVKQISRVSPPGVWFPDIVFDLCEIAGPDWLDSSGALGCSRKKDAAECLQKASFYVCPGWDRLMAWNCGGKEDYFCKKWGCESTGHMWWLPPVTTDLITLRREQDSVPANPCNRYPCNILHPEPIPHLCNPVRIVFTDQGKKATGWERGKMWGIRVYEGSHPGTLFTLRLVATAPTAGGQNPQEIGPNEILNQPAPPFPPPKELGCPQFIDNLRRARESLAKVRERLEKREHEQAQARFGDSWLVILISVLLGYLLVSVILLAFIRKRSSTVQLSEPQPQSIPDLVKETPPESGTQASERDTLFLNLEPGKSTLILKLVPKENTLLLESEPVKEICPGPKTGA</sequence>
<keyword evidence="2" id="KW-0472">Membrane</keyword>
<feature type="signal peptide" evidence="3">
    <location>
        <begin position="1"/>
        <end position="18"/>
    </location>
</feature>
<dbReference type="AlphaFoldDB" id="A0A1U8BW77"/>
<evidence type="ECO:0000256" key="2">
    <source>
        <dbReference type="SAM" id="Phobius"/>
    </source>
</evidence>
<organism evidence="4 6">
    <name type="scientific">Mesocricetus auratus</name>
    <name type="common">Golden hamster</name>
    <dbReference type="NCBI Taxonomy" id="10036"/>
    <lineage>
        <taxon>Eukaryota</taxon>
        <taxon>Metazoa</taxon>
        <taxon>Chordata</taxon>
        <taxon>Craniata</taxon>
        <taxon>Vertebrata</taxon>
        <taxon>Euteleostomi</taxon>
        <taxon>Mammalia</taxon>
        <taxon>Eutheria</taxon>
        <taxon>Euarchontoglires</taxon>
        <taxon>Glires</taxon>
        <taxon>Rodentia</taxon>
        <taxon>Myomorpha</taxon>
        <taxon>Muroidea</taxon>
        <taxon>Cricetidae</taxon>
        <taxon>Cricetinae</taxon>
        <taxon>Mesocricetus</taxon>
    </lineage>
</organism>
<dbReference type="OrthoDB" id="9633857at2759"/>
<dbReference type="InterPro" id="IPR018154">
    <property type="entry name" value="TLV/ENV_coat_polyprotein"/>
</dbReference>
<dbReference type="RefSeq" id="XP_012967539.1">
    <property type="nucleotide sequence ID" value="XM_013112085.2"/>
</dbReference>
<evidence type="ECO:0000313" key="4">
    <source>
        <dbReference type="Proteomes" id="UP000886700"/>
    </source>
</evidence>
<dbReference type="Gene3D" id="3.90.310.10">
    <property type="entry name" value="ENV polyprotein, receptor-binding domain"/>
    <property type="match status" value="1"/>
</dbReference>
<dbReference type="RefSeq" id="XP_012967538.1">
    <property type="nucleotide sequence ID" value="XM_013112084.2"/>
</dbReference>
<dbReference type="SUPFAM" id="SSF49830">
    <property type="entry name" value="ENV polyprotein, receptor-binding domain"/>
    <property type="match status" value="1"/>
</dbReference>
<evidence type="ECO:0000313" key="6">
    <source>
        <dbReference type="RefSeq" id="XP_012967539.1"/>
    </source>
</evidence>
<evidence type="ECO:0000256" key="3">
    <source>
        <dbReference type="SAM" id="SignalP"/>
    </source>
</evidence>
<keyword evidence="3" id="KW-0732">Signal</keyword>
<gene>
    <name evidence="5 6" type="primary">LOC106020972</name>
</gene>
<reference evidence="5 6" key="1">
    <citation type="submission" date="2025-04" db="UniProtKB">
        <authorList>
            <consortium name="RefSeq"/>
        </authorList>
    </citation>
    <scope>IDENTIFICATION</scope>
</reference>
<keyword evidence="4" id="KW-1185">Reference proteome</keyword>
<name>A0A1U8BW77_MESAU</name>
<evidence type="ECO:0000256" key="1">
    <source>
        <dbReference type="SAM" id="MobiDB-lite"/>
    </source>
</evidence>
<proteinExistence type="predicted"/>
<dbReference type="Pfam" id="PF00429">
    <property type="entry name" value="TLV_coat"/>
    <property type="match status" value="1"/>
</dbReference>
<keyword evidence="2" id="KW-1133">Transmembrane helix</keyword>
<protein>
    <submittedName>
        <fullName evidence="5 6">MLV-related proviral Env polyprotein-like</fullName>
    </submittedName>
</protein>
<feature type="region of interest" description="Disordered" evidence="1">
    <location>
        <begin position="314"/>
        <end position="339"/>
    </location>
</feature>